<evidence type="ECO:0000313" key="2">
    <source>
        <dbReference type="EMBL" id="ELR20133.1"/>
    </source>
</evidence>
<feature type="region of interest" description="Disordered" evidence="1">
    <location>
        <begin position="357"/>
        <end position="380"/>
    </location>
</feature>
<dbReference type="AlphaFoldDB" id="L8H5Y0"/>
<feature type="compositionally biased region" description="Acidic residues" evidence="1">
    <location>
        <begin position="255"/>
        <end position="293"/>
    </location>
</feature>
<feature type="region of interest" description="Disordered" evidence="1">
    <location>
        <begin position="59"/>
        <end position="301"/>
    </location>
</feature>
<evidence type="ECO:0000313" key="3">
    <source>
        <dbReference type="Proteomes" id="UP000011083"/>
    </source>
</evidence>
<dbReference type="OMA" id="YHDEAGQ"/>
<dbReference type="Proteomes" id="UP000011083">
    <property type="component" value="Unassembled WGS sequence"/>
</dbReference>
<evidence type="ECO:0000256" key="1">
    <source>
        <dbReference type="SAM" id="MobiDB-lite"/>
    </source>
</evidence>
<accession>L8H5Y0</accession>
<feature type="compositionally biased region" description="Acidic residues" evidence="1">
    <location>
        <begin position="158"/>
        <end position="185"/>
    </location>
</feature>
<dbReference type="VEuPathDB" id="AmoebaDB:ACA1_115730"/>
<gene>
    <name evidence="2" type="ORF">ACA1_115730</name>
</gene>
<name>L8H5Y0_ACACF</name>
<protein>
    <submittedName>
        <fullName evidence="2">Uncharacterized protein</fullName>
    </submittedName>
</protein>
<feature type="compositionally biased region" description="Basic and acidic residues" evidence="1">
    <location>
        <begin position="1"/>
        <end position="12"/>
    </location>
</feature>
<dbReference type="KEGG" id="acan:ACA1_115730"/>
<dbReference type="STRING" id="1257118.L8H5Y0"/>
<dbReference type="EMBL" id="KB007926">
    <property type="protein sequence ID" value="ELR20133.1"/>
    <property type="molecule type" value="Genomic_DNA"/>
</dbReference>
<feature type="compositionally biased region" description="Basic and acidic residues" evidence="1">
    <location>
        <begin position="105"/>
        <end position="117"/>
    </location>
</feature>
<dbReference type="GeneID" id="14920977"/>
<proteinExistence type="predicted"/>
<keyword evidence="3" id="KW-1185">Reference proteome</keyword>
<reference evidence="2 3" key="1">
    <citation type="journal article" date="2013" name="Genome Biol.">
        <title>Genome of Acanthamoeba castellanii highlights extensive lateral gene transfer and early evolution of tyrosine kinase signaling.</title>
        <authorList>
            <person name="Clarke M."/>
            <person name="Lohan A.J."/>
            <person name="Liu B."/>
            <person name="Lagkouvardos I."/>
            <person name="Roy S."/>
            <person name="Zafar N."/>
            <person name="Bertelli C."/>
            <person name="Schilde C."/>
            <person name="Kianianmomeni A."/>
            <person name="Burglin T.R."/>
            <person name="Frech C."/>
            <person name="Turcotte B."/>
            <person name="Kopec K.O."/>
            <person name="Synnott J.M."/>
            <person name="Choo C."/>
            <person name="Paponov I."/>
            <person name="Finkler A."/>
            <person name="Soon Heng Tan C."/>
            <person name="Hutchins A.P."/>
            <person name="Weinmeier T."/>
            <person name="Rattei T."/>
            <person name="Chu J.S."/>
            <person name="Gimenez G."/>
            <person name="Irimia M."/>
            <person name="Rigden D.J."/>
            <person name="Fitzpatrick D.A."/>
            <person name="Lorenzo-Morales J."/>
            <person name="Bateman A."/>
            <person name="Chiu C.H."/>
            <person name="Tang P."/>
            <person name="Hegemann P."/>
            <person name="Fromm H."/>
            <person name="Raoult D."/>
            <person name="Greub G."/>
            <person name="Miranda-Saavedra D."/>
            <person name="Chen N."/>
            <person name="Nash P."/>
            <person name="Ginger M.L."/>
            <person name="Horn M."/>
            <person name="Schaap P."/>
            <person name="Caler L."/>
            <person name="Loftus B."/>
        </authorList>
    </citation>
    <scope>NUCLEOTIDE SEQUENCE [LARGE SCALE GENOMIC DNA]</scope>
    <source>
        <strain evidence="2 3">Neff</strain>
    </source>
</reference>
<feature type="compositionally biased region" description="Acidic residues" evidence="1">
    <location>
        <begin position="361"/>
        <end position="380"/>
    </location>
</feature>
<feature type="compositionally biased region" description="Acidic residues" evidence="1">
    <location>
        <begin position="205"/>
        <end position="222"/>
    </location>
</feature>
<feature type="region of interest" description="Disordered" evidence="1">
    <location>
        <begin position="1"/>
        <end position="40"/>
    </location>
</feature>
<sequence>MSSYEAEKEPSGSHKRKRDDGEGSEGNGMEGFVDLGGEAVEQGFSKEDDLLLEDLINSADGLASGDPDDIDTDFGVVFADGADTSGGSGADGYHDEAGQQLDEDATSRIDLMAREILEDSSQSQGTGYGPGRKKPRRQYAPPGGTEAVKESDDSGGSSDDEEDDDEAEVEVLEEDDDGDGDEGADGDNRIGGKGVHSRPKRGSVDDDDDDGDEDDEDDEGQGDDGKEFRALGSKGLFTVRDGAGVGRTAAAKADDDSDSNDEGEEQEEEGGDKEEKDDDDDDDDGDNDDEEEGIEHTLTRAGMDQYLDLDAKISLLTRAVRRFDARSQVSTLLTSALLQLANTRPDFAAEVEKEIEHAKEEDYDSDDETEEKVEVDESETLEGWLDGAEGRDVDSLRASFLDELLEVPFKAKLNGERCTVVQAVEGDSLLVRQNGESFIASAKALTGAKGRNGAFLADWKQNGY</sequence>
<dbReference type="RefSeq" id="XP_004342243.1">
    <property type="nucleotide sequence ID" value="XM_004342194.1"/>
</dbReference>
<organism evidence="2 3">
    <name type="scientific">Acanthamoeba castellanii (strain ATCC 30010 / Neff)</name>
    <dbReference type="NCBI Taxonomy" id="1257118"/>
    <lineage>
        <taxon>Eukaryota</taxon>
        <taxon>Amoebozoa</taxon>
        <taxon>Discosea</taxon>
        <taxon>Longamoebia</taxon>
        <taxon>Centramoebida</taxon>
        <taxon>Acanthamoebidae</taxon>
        <taxon>Acanthamoeba</taxon>
    </lineage>
</organism>